<dbReference type="Gene3D" id="2.40.50.140">
    <property type="entry name" value="Nucleic acid-binding proteins"/>
    <property type="match status" value="1"/>
</dbReference>
<feature type="domain" description="MCM N-terminal" evidence="1">
    <location>
        <begin position="1"/>
        <end position="65"/>
    </location>
</feature>
<proteinExistence type="predicted"/>
<protein>
    <submittedName>
        <fullName evidence="4">DNA replication licensing factor MCM3-like</fullName>
    </submittedName>
</protein>
<dbReference type="Gene3D" id="3.30.1640.10">
    <property type="entry name" value="mini-chromosome maintenance (MCM) complex, chain A, domain 1"/>
    <property type="match status" value="1"/>
</dbReference>
<evidence type="ECO:0000313" key="4">
    <source>
        <dbReference type="RefSeq" id="XP_006811428.1"/>
    </source>
</evidence>
<gene>
    <name evidence="4" type="primary">LOC102809657</name>
</gene>
<dbReference type="InterPro" id="IPR033762">
    <property type="entry name" value="MCM_OB"/>
</dbReference>
<dbReference type="Proteomes" id="UP000694865">
    <property type="component" value="Unplaced"/>
</dbReference>
<dbReference type="PANTHER" id="PTHR11630">
    <property type="entry name" value="DNA REPLICATION LICENSING FACTOR MCM FAMILY MEMBER"/>
    <property type="match status" value="1"/>
</dbReference>
<dbReference type="InterPro" id="IPR012340">
    <property type="entry name" value="NA-bd_OB-fold"/>
</dbReference>
<name>A0ABM0LUI7_SACKO</name>
<organism evidence="3 4">
    <name type="scientific">Saccoglossus kowalevskii</name>
    <name type="common">Acorn worm</name>
    <dbReference type="NCBI Taxonomy" id="10224"/>
    <lineage>
        <taxon>Eukaryota</taxon>
        <taxon>Metazoa</taxon>
        <taxon>Hemichordata</taxon>
        <taxon>Enteropneusta</taxon>
        <taxon>Harrimaniidae</taxon>
        <taxon>Saccoglossus</taxon>
    </lineage>
</organism>
<feature type="non-terminal residue" evidence="4">
    <location>
        <position position="139"/>
    </location>
</feature>
<evidence type="ECO:0000313" key="3">
    <source>
        <dbReference type="Proteomes" id="UP000694865"/>
    </source>
</evidence>
<sequence length="139" mass="15672">MITDNDNRLIININDLRKKNEKRANRLLTDAFEEIVAFQRALKEIVSAADLTYAKQHEDFFVGFEGSFGAKHVTPRSLTARHLGNLVCAEGIVTKCSLVRPKVVRSVHYCPATKKTLERKYTDLTSLDAFPSSSVYPTK</sequence>
<dbReference type="Pfam" id="PF14551">
    <property type="entry name" value="MCM_N"/>
    <property type="match status" value="1"/>
</dbReference>
<reference evidence="4" key="1">
    <citation type="submission" date="2025-08" db="UniProtKB">
        <authorList>
            <consortium name="RefSeq"/>
        </authorList>
    </citation>
    <scope>IDENTIFICATION</scope>
    <source>
        <tissue evidence="4">Testes</tissue>
    </source>
</reference>
<dbReference type="GeneID" id="102809657"/>
<dbReference type="Gene3D" id="2.20.28.10">
    <property type="match status" value="1"/>
</dbReference>
<dbReference type="RefSeq" id="XP_006811428.1">
    <property type="nucleotide sequence ID" value="XM_006811365.1"/>
</dbReference>
<dbReference type="Pfam" id="PF17207">
    <property type="entry name" value="MCM_OB"/>
    <property type="match status" value="1"/>
</dbReference>
<keyword evidence="3" id="KW-1185">Reference proteome</keyword>
<evidence type="ECO:0000259" key="1">
    <source>
        <dbReference type="Pfam" id="PF14551"/>
    </source>
</evidence>
<feature type="domain" description="MCM OB" evidence="2">
    <location>
        <begin position="76"/>
        <end position="123"/>
    </location>
</feature>
<dbReference type="InterPro" id="IPR031327">
    <property type="entry name" value="MCM"/>
</dbReference>
<dbReference type="SUPFAM" id="SSF50249">
    <property type="entry name" value="Nucleic acid-binding proteins"/>
    <property type="match status" value="1"/>
</dbReference>
<accession>A0ABM0LUI7</accession>
<dbReference type="PANTHER" id="PTHR11630:SF46">
    <property type="entry name" value="DNA REPLICATION LICENSING FACTOR MCM3-RELATED"/>
    <property type="match status" value="1"/>
</dbReference>
<evidence type="ECO:0000259" key="2">
    <source>
        <dbReference type="Pfam" id="PF17207"/>
    </source>
</evidence>
<dbReference type="InterPro" id="IPR027925">
    <property type="entry name" value="MCM_N"/>
</dbReference>